<evidence type="ECO:0000256" key="7">
    <source>
        <dbReference type="SAM" id="MobiDB-lite"/>
    </source>
</evidence>
<dbReference type="Pfam" id="PF06280">
    <property type="entry name" value="fn3_5"/>
    <property type="match status" value="1"/>
</dbReference>
<evidence type="ECO:0000259" key="9">
    <source>
        <dbReference type="PROSITE" id="PS50261"/>
    </source>
</evidence>
<dbReference type="GO" id="GO:0005886">
    <property type="term" value="C:plasma membrane"/>
    <property type="evidence" value="ECO:0007669"/>
    <property type="project" value="TreeGrafter"/>
</dbReference>
<comment type="similarity">
    <text evidence="2">Belongs to the peptidase S8 family.</text>
</comment>
<evidence type="ECO:0000256" key="2">
    <source>
        <dbReference type="ARBA" id="ARBA00011073"/>
    </source>
</evidence>
<feature type="transmembrane region" description="Helical" evidence="8">
    <location>
        <begin position="85"/>
        <end position="108"/>
    </location>
</feature>
<evidence type="ECO:0000256" key="4">
    <source>
        <dbReference type="ARBA" id="ARBA00022729"/>
    </source>
</evidence>
<reference evidence="11" key="1">
    <citation type="journal article" date="2014" name="BMC Genomics">
        <title>The genome sequence of the biocontrol fungus Metarhizium anisopliae and comparative genomics of Metarhizium species.</title>
        <authorList>
            <person name="Pattemore J.A."/>
            <person name="Hane J.K."/>
            <person name="Williams A.H."/>
            <person name="Wilson B.A."/>
            <person name="Stodart B.J."/>
            <person name="Ash G.J."/>
        </authorList>
    </citation>
    <scope>NUCLEOTIDE SEQUENCE [LARGE SCALE GENOMIC DNA]</scope>
    <source>
        <strain evidence="11">BRIP 53293</strain>
    </source>
</reference>
<dbReference type="STRING" id="1291518.A0A0D9NZ77"/>
<organism evidence="10 11">
    <name type="scientific">Metarhizium anisopliae BRIP 53293</name>
    <dbReference type="NCBI Taxonomy" id="1291518"/>
    <lineage>
        <taxon>Eukaryota</taxon>
        <taxon>Fungi</taxon>
        <taxon>Dikarya</taxon>
        <taxon>Ascomycota</taxon>
        <taxon>Pezizomycotina</taxon>
        <taxon>Sordariomycetes</taxon>
        <taxon>Hypocreomycetidae</taxon>
        <taxon>Hypocreales</taxon>
        <taxon>Clavicipitaceae</taxon>
        <taxon>Metarhizium</taxon>
    </lineage>
</organism>
<keyword evidence="6 8" id="KW-0472">Membrane</keyword>
<dbReference type="GO" id="GO:0004930">
    <property type="term" value="F:G protein-coupled receptor activity"/>
    <property type="evidence" value="ECO:0007669"/>
    <property type="project" value="TreeGrafter"/>
</dbReference>
<feature type="transmembrane region" description="Helical" evidence="8">
    <location>
        <begin position="48"/>
        <end position="65"/>
    </location>
</feature>
<accession>A0A0D9NZ77</accession>
<keyword evidence="3 8" id="KW-0812">Transmembrane</keyword>
<feature type="region of interest" description="Disordered" evidence="7">
    <location>
        <begin position="467"/>
        <end position="491"/>
    </location>
</feature>
<evidence type="ECO:0000256" key="6">
    <source>
        <dbReference type="ARBA" id="ARBA00023136"/>
    </source>
</evidence>
<feature type="transmembrane region" description="Helical" evidence="8">
    <location>
        <begin position="20"/>
        <end position="41"/>
    </location>
</feature>
<feature type="transmembrane region" description="Helical" evidence="8">
    <location>
        <begin position="313"/>
        <end position="335"/>
    </location>
</feature>
<dbReference type="SUPFAM" id="SSF81321">
    <property type="entry name" value="Family A G protein-coupled receptor-like"/>
    <property type="match status" value="1"/>
</dbReference>
<dbReference type="AlphaFoldDB" id="A0A0D9NZ77"/>
<comment type="subcellular location">
    <subcellularLocation>
        <location evidence="1">Membrane</location>
        <topology evidence="1">Multi-pass membrane protein</topology>
    </subcellularLocation>
</comment>
<keyword evidence="4" id="KW-0732">Signal</keyword>
<dbReference type="Pfam" id="PF05462">
    <property type="entry name" value="Dicty_CAR"/>
    <property type="match status" value="1"/>
</dbReference>
<feature type="transmembrane region" description="Helical" evidence="8">
    <location>
        <begin position="120"/>
        <end position="141"/>
    </location>
</feature>
<keyword evidence="5 8" id="KW-1133">Transmembrane helix</keyword>
<dbReference type="PROSITE" id="PS50261">
    <property type="entry name" value="G_PROTEIN_RECEP_F2_4"/>
    <property type="match status" value="1"/>
</dbReference>
<evidence type="ECO:0000256" key="1">
    <source>
        <dbReference type="ARBA" id="ARBA00004141"/>
    </source>
</evidence>
<name>A0A0D9NZ77_METAN</name>
<dbReference type="InterPro" id="IPR017981">
    <property type="entry name" value="GPCR_2-like_7TM"/>
</dbReference>
<dbReference type="PANTHER" id="PTHR23112:SF22">
    <property type="entry name" value="G-PROTEIN COUPLED RECEPTOR"/>
    <property type="match status" value="1"/>
</dbReference>
<evidence type="ECO:0000256" key="3">
    <source>
        <dbReference type="ARBA" id="ARBA00022692"/>
    </source>
</evidence>
<dbReference type="GO" id="GO:0004252">
    <property type="term" value="F:serine-type endopeptidase activity"/>
    <property type="evidence" value="ECO:0007669"/>
    <property type="project" value="InterPro"/>
</dbReference>
<dbReference type="PANTHER" id="PTHR23112">
    <property type="entry name" value="G PROTEIN-COUPLED RECEPTOR 157-RELATED"/>
    <property type="match status" value="1"/>
</dbReference>
<dbReference type="EMBL" id="KE384730">
    <property type="protein sequence ID" value="KJK79319.1"/>
    <property type="molecule type" value="Genomic_DNA"/>
</dbReference>
<dbReference type="Proteomes" id="UP000054544">
    <property type="component" value="Unassembled WGS sequence"/>
</dbReference>
<dbReference type="InterPro" id="IPR010435">
    <property type="entry name" value="C5a/SBT2-like_Fn3"/>
</dbReference>
<keyword evidence="11" id="KW-1185">Reference proteome</keyword>
<evidence type="ECO:0000313" key="10">
    <source>
        <dbReference type="EMBL" id="KJK79319.1"/>
    </source>
</evidence>
<evidence type="ECO:0000256" key="8">
    <source>
        <dbReference type="SAM" id="Phobius"/>
    </source>
</evidence>
<feature type="domain" description="G-protein coupled receptors family 2 profile 2" evidence="9">
    <location>
        <begin position="12"/>
        <end position="336"/>
    </location>
</feature>
<dbReference type="GO" id="GO:0007166">
    <property type="term" value="P:cell surface receptor signaling pathway"/>
    <property type="evidence" value="ECO:0007669"/>
    <property type="project" value="InterPro"/>
</dbReference>
<feature type="region of interest" description="Disordered" evidence="7">
    <location>
        <begin position="238"/>
        <end position="258"/>
    </location>
</feature>
<dbReference type="OrthoDB" id="18453at2759"/>
<feature type="compositionally biased region" description="Polar residues" evidence="7">
    <location>
        <begin position="467"/>
        <end position="488"/>
    </location>
</feature>
<dbReference type="Gene3D" id="1.20.1070.10">
    <property type="entry name" value="Rhodopsin 7-helix transmembrane proteins"/>
    <property type="match status" value="1"/>
</dbReference>
<feature type="transmembrane region" description="Helical" evidence="8">
    <location>
        <begin position="274"/>
        <end position="293"/>
    </location>
</feature>
<protein>
    <recommendedName>
        <fullName evidence="9">G-protein coupled receptors family 2 profile 2 domain-containing protein</fullName>
    </recommendedName>
</protein>
<feature type="transmembrane region" description="Helical" evidence="8">
    <location>
        <begin position="174"/>
        <end position="193"/>
    </location>
</feature>
<proteinExistence type="inferred from homology"/>
<evidence type="ECO:0000313" key="11">
    <source>
        <dbReference type="Proteomes" id="UP000054544"/>
    </source>
</evidence>
<sequence>MSQLTENQLNAISIMERLCSAISLLGCIFTIATFTCFSAFRDKPVNRLVFYATFGNMASNVATLMSRSFLDNPDSFGCQFQAMLIQWFMAADVGWILAMAVNVYLTVYQKFDIKRLHKMELIYLPACYGIPFIPAFTYLFVRRNGQRIYGDAVLWCWVASHVEGLRIATVYGPVWAMILVTFAIYIAAARTIFKIRKQIHNLDSDYDLTSCTSPEVTVDNGPGATVTANGDVALPGRTPGRDDQTTAMRCKPRRHGPAPQAFARRRSYEHKNAAWSYTKCALLYFTAILITWIPASANRVYSMAHNGQAYIPVVFMSAFVLPLQGFWNCLIYVVMSWAAYPLTLSFNDTDHRVASISLCITNMAKSQVTYQLSIQHAITLYIALPSSFEPDPIKAESVNGKAGIKLSKDSFVLDPGASETIEATATDPSGLELERLPIYSLRSAGRIYPGQPVLKIAGADRESTYASTDASVFNDPQSGQKPGPSNSVEQKDAGASLDKVFVGIHLPLASPKLRLDIVLLTVCSWSPDFKRQNTSQAGPDLSQACVPDEMVTEFAGTKCIGQLPGYPFSLLSRQNDTINITHWNGSFAAGRYTPPGRYQFALHALALFGNPDNESDWHASLSNDFSIVYKHKIKF</sequence>
<gene>
    <name evidence="10" type="ORF">H634G_04910</name>
</gene>
<dbReference type="GO" id="GO:0007189">
    <property type="term" value="P:adenylate cyclase-activating G protein-coupled receptor signaling pathway"/>
    <property type="evidence" value="ECO:0007669"/>
    <property type="project" value="TreeGrafter"/>
</dbReference>
<evidence type="ECO:0000256" key="5">
    <source>
        <dbReference type="ARBA" id="ARBA00022989"/>
    </source>
</evidence>